<sequence length="132" mass="15146">MGKVKARTKMNKKALRTISESAVEALEKTLQGSRDSILGDIMTAEVVPKQTGELERSAFVDESQAKKGQVSVVYDTPYARRLYWHPEYNFRRDKNRNAQGMWLEEWAQGGKENIVKRVFTKIWKKLTGGIIK</sequence>
<organism evidence="1 2">
    <name type="scientific">Paenibacillus cellulosilyticus</name>
    <dbReference type="NCBI Taxonomy" id="375489"/>
    <lineage>
        <taxon>Bacteria</taxon>
        <taxon>Bacillati</taxon>
        <taxon>Bacillota</taxon>
        <taxon>Bacilli</taxon>
        <taxon>Bacillales</taxon>
        <taxon>Paenibacillaceae</taxon>
        <taxon>Paenibacillus</taxon>
    </lineage>
</organism>
<accession>A0A2V2YNP9</accession>
<dbReference type="OrthoDB" id="2221953at2"/>
<dbReference type="RefSeq" id="WP_110045959.1">
    <property type="nucleotide sequence ID" value="NZ_CP054613.1"/>
</dbReference>
<name>A0A2V2YNP9_9BACL</name>
<evidence type="ECO:0000313" key="1">
    <source>
        <dbReference type="EMBL" id="PWV97440.1"/>
    </source>
</evidence>
<dbReference type="Proteomes" id="UP000246635">
    <property type="component" value="Unassembled WGS sequence"/>
</dbReference>
<evidence type="ECO:0008006" key="3">
    <source>
        <dbReference type="Google" id="ProtNLM"/>
    </source>
</evidence>
<gene>
    <name evidence="1" type="ORF">DFQ01_12184</name>
</gene>
<reference evidence="1 2" key="1">
    <citation type="submission" date="2018-05" db="EMBL/GenBank/DDBJ databases">
        <title>Genomic Encyclopedia of Type Strains, Phase III (KMG-III): the genomes of soil and plant-associated and newly described type strains.</title>
        <authorList>
            <person name="Whitman W."/>
        </authorList>
    </citation>
    <scope>NUCLEOTIDE SEQUENCE [LARGE SCALE GENOMIC DNA]</scope>
    <source>
        <strain evidence="1 2">CECT 5696</strain>
    </source>
</reference>
<protein>
    <recommendedName>
        <fullName evidence="3">Minor capsid protein</fullName>
    </recommendedName>
</protein>
<comment type="caution">
    <text evidence="1">The sequence shown here is derived from an EMBL/GenBank/DDBJ whole genome shotgun (WGS) entry which is preliminary data.</text>
</comment>
<evidence type="ECO:0000313" key="2">
    <source>
        <dbReference type="Proteomes" id="UP000246635"/>
    </source>
</evidence>
<proteinExistence type="predicted"/>
<keyword evidence="2" id="KW-1185">Reference proteome</keyword>
<dbReference type="AlphaFoldDB" id="A0A2V2YNP9"/>
<dbReference type="EMBL" id="QGTQ01000021">
    <property type="protein sequence ID" value="PWV97440.1"/>
    <property type="molecule type" value="Genomic_DNA"/>
</dbReference>